<dbReference type="AlphaFoldDB" id="W5SVG4"/>
<dbReference type="HOGENOM" id="CLU_3096223_0_0_12"/>
<keyword evidence="1" id="KW-0614">Plasmid</keyword>
<reference evidence="1" key="1">
    <citation type="submission" date="2013-04" db="EMBL/GenBank/DDBJ databases">
        <title>Comparative Genomics of Relapsing Fever Spirochetes.</title>
        <authorList>
            <person name="Schwan T.G."/>
            <person name="Raffel S.J."/>
            <person name="Porcella S.F."/>
            <person name="Martens C.A."/>
            <person name="Bruno D.P."/>
            <person name="Rickefs S.M."/>
            <person name="Barbian K.B."/>
        </authorList>
    </citation>
    <scope>NUCLEOTIDE SEQUENCE</scope>
    <source>
        <strain evidence="1">BA2</strain>
        <plasmid evidence="1">unnamed</plasmid>
    </source>
</reference>
<organism evidence="1">
    <name type="scientific">Borrelia anserina BA2</name>
    <dbReference type="NCBI Taxonomy" id="1313293"/>
    <lineage>
        <taxon>Bacteria</taxon>
        <taxon>Pseudomonadati</taxon>
        <taxon>Spirochaetota</taxon>
        <taxon>Spirochaetia</taxon>
        <taxon>Spirochaetales</taxon>
        <taxon>Borreliaceae</taxon>
        <taxon>Borrelia</taxon>
    </lineage>
</organism>
<geneLocation type="plasmid" evidence="1">
    <name>unnamed</name>
</geneLocation>
<sequence>MLLVTNCDLKSQVEPQVDPQSIPEEKQLGVLVKNDDIIESTFVGGGCKYRY</sequence>
<evidence type="ECO:0000313" key="1">
    <source>
        <dbReference type="EMBL" id="AHH09021.1"/>
    </source>
</evidence>
<dbReference type="EMBL" id="CP005836">
    <property type="protein sequence ID" value="AHH09021.1"/>
    <property type="molecule type" value="Genomic_DNA"/>
</dbReference>
<accession>W5SVG4</accession>
<gene>
    <name evidence="1" type="ORF">BAN_0900024</name>
</gene>
<proteinExistence type="predicted"/>
<name>W5SVG4_BORAN</name>
<protein>
    <submittedName>
        <fullName evidence="1">Uncharacterized protein</fullName>
    </submittedName>
</protein>
<dbReference type="RefSeq" id="WP_156922719.1">
    <property type="nucleotide sequence ID" value="NZ_CP005836.1"/>
</dbReference>